<comment type="caution">
    <text evidence="2">The sequence shown here is derived from an EMBL/GenBank/DDBJ whole genome shotgun (WGS) entry which is preliminary data.</text>
</comment>
<proteinExistence type="predicted"/>
<keyword evidence="1" id="KW-0812">Transmembrane</keyword>
<keyword evidence="1" id="KW-1133">Transmembrane helix</keyword>
<evidence type="ECO:0000313" key="2">
    <source>
        <dbReference type="EMBL" id="GAA4954481.1"/>
    </source>
</evidence>
<name>A0AAV3U736_9ALTE</name>
<feature type="transmembrane region" description="Helical" evidence="1">
    <location>
        <begin position="288"/>
        <end position="309"/>
    </location>
</feature>
<keyword evidence="1" id="KW-0472">Membrane</keyword>
<keyword evidence="3" id="KW-1185">Reference proteome</keyword>
<gene>
    <name evidence="2" type="ORF">GCM10025791_38280</name>
</gene>
<feature type="transmembrane region" description="Helical" evidence="1">
    <location>
        <begin position="257"/>
        <end position="282"/>
    </location>
</feature>
<protein>
    <submittedName>
        <fullName evidence="2">Nucleoside recognition protein</fullName>
    </submittedName>
</protein>
<feature type="transmembrane region" description="Helical" evidence="1">
    <location>
        <begin position="227"/>
        <end position="245"/>
    </location>
</feature>
<feature type="transmembrane region" description="Helical" evidence="1">
    <location>
        <begin position="66"/>
        <end position="86"/>
    </location>
</feature>
<evidence type="ECO:0000313" key="3">
    <source>
        <dbReference type="Proteomes" id="UP001409585"/>
    </source>
</evidence>
<reference evidence="3" key="1">
    <citation type="journal article" date="2019" name="Int. J. Syst. Evol. Microbiol.">
        <title>The Global Catalogue of Microorganisms (GCM) 10K type strain sequencing project: providing services to taxonomists for standard genome sequencing and annotation.</title>
        <authorList>
            <consortium name="The Broad Institute Genomics Platform"/>
            <consortium name="The Broad Institute Genome Sequencing Center for Infectious Disease"/>
            <person name="Wu L."/>
            <person name="Ma J."/>
        </authorList>
    </citation>
    <scope>NUCLEOTIDE SEQUENCE [LARGE SCALE GENOMIC DNA]</scope>
    <source>
        <strain evidence="3">JCM 19134</strain>
    </source>
</reference>
<dbReference type="Proteomes" id="UP001409585">
    <property type="component" value="Unassembled WGS sequence"/>
</dbReference>
<dbReference type="AlphaFoldDB" id="A0AAV3U736"/>
<dbReference type="EMBL" id="BAABLX010000061">
    <property type="protein sequence ID" value="GAA4954481.1"/>
    <property type="molecule type" value="Genomic_DNA"/>
</dbReference>
<feature type="transmembrane region" description="Helical" evidence="1">
    <location>
        <begin position="181"/>
        <end position="198"/>
    </location>
</feature>
<feature type="transmembrane region" description="Helical" evidence="1">
    <location>
        <begin position="27"/>
        <end position="54"/>
    </location>
</feature>
<sequence length="321" mass="35024">MHTKGVVNFFTELGVEIFNVSYSLFKIMIPVIIIVKILELLGATEYLGLILSPIMNLVALPEEMGIVWATTILSNIYSGIVVLASLDASSSLTVAEITVLSSMMLLAHNIPVEGMIARKAGVSWPVVLTVRIVGGIVFGFIVSLVYQNFESYDVIVELPLLANNDSSFNIKSWALDQLKNILIIQGVIIILLFALKILKAIGIERILTLMLSPILRLVGIGRQATTLTIIGVTLGLAYGGGMLINESKKGNISSKDVFSSIVMLCMLHALIEDTLILLWIGADINGILWGRIVFALLVTIALSQVIRYIPDSTFEKHLFGR</sequence>
<organism evidence="2 3">
    <name type="scientific">Halioxenophilus aromaticivorans</name>
    <dbReference type="NCBI Taxonomy" id="1306992"/>
    <lineage>
        <taxon>Bacteria</taxon>
        <taxon>Pseudomonadati</taxon>
        <taxon>Pseudomonadota</taxon>
        <taxon>Gammaproteobacteria</taxon>
        <taxon>Alteromonadales</taxon>
        <taxon>Alteromonadaceae</taxon>
        <taxon>Halioxenophilus</taxon>
    </lineage>
</organism>
<accession>A0AAV3U736</accession>
<feature type="transmembrane region" description="Helical" evidence="1">
    <location>
        <begin position="122"/>
        <end position="146"/>
    </location>
</feature>
<evidence type="ECO:0000256" key="1">
    <source>
        <dbReference type="SAM" id="Phobius"/>
    </source>
</evidence>
<dbReference type="RefSeq" id="WP_345426266.1">
    <property type="nucleotide sequence ID" value="NZ_AP031496.1"/>
</dbReference>